<reference evidence="1" key="1">
    <citation type="journal article" date="2014" name="Int. J. Syst. Evol. Microbiol.">
        <title>Complete genome sequence of Corynebacterium casei LMG S-19264T (=DSM 44701T), isolated from a smear-ripened cheese.</title>
        <authorList>
            <consortium name="US DOE Joint Genome Institute (JGI-PGF)"/>
            <person name="Walter F."/>
            <person name="Albersmeier A."/>
            <person name="Kalinowski J."/>
            <person name="Ruckert C."/>
        </authorList>
    </citation>
    <scope>NUCLEOTIDE SEQUENCE</scope>
    <source>
        <strain evidence="1">KCTC 23224</strain>
    </source>
</reference>
<comment type="caution">
    <text evidence="1">The sequence shown here is derived from an EMBL/GenBank/DDBJ whole genome shotgun (WGS) entry which is preliminary data.</text>
</comment>
<evidence type="ECO:0000313" key="2">
    <source>
        <dbReference type="Proteomes" id="UP000642809"/>
    </source>
</evidence>
<reference evidence="1" key="2">
    <citation type="submission" date="2020-09" db="EMBL/GenBank/DDBJ databases">
        <authorList>
            <person name="Sun Q."/>
            <person name="Kim S."/>
        </authorList>
    </citation>
    <scope>NUCLEOTIDE SEQUENCE</scope>
    <source>
        <strain evidence="1">KCTC 23224</strain>
    </source>
</reference>
<dbReference type="EMBL" id="BMYF01000017">
    <property type="protein sequence ID" value="GHB44425.1"/>
    <property type="molecule type" value="Genomic_DNA"/>
</dbReference>
<protein>
    <submittedName>
        <fullName evidence="1">Uncharacterized protein</fullName>
    </submittedName>
</protein>
<name>A0A8J3G6H6_9BACT</name>
<sequence>MILDKAKFSDFIANYPLYKNAIIEVEPTFTPKHLEGLGFTFSCSCQKDPVTVILRFSDKISMNLSNVFSSNSMLEFIENGEFLFVERLIGQCLLCKNDVFHLLLKLNSKLDDIGDQLGINFCKIGQYPSYSIKPDNYIQKTISSESLDFYKKALLNISASFGLGALAYFRRVFENEVRAILNEFLKGSSDEMVVKQDIEDAIKANKMDKFIESAYERAPLQLKEFGQNPLKLAYNIASKGIHSETDGVCLKNAADLKFLLDFIFKVIYDEKNTINPIKEIIKKHS</sequence>
<proteinExistence type="predicted"/>
<accession>A0A8J3G6H6</accession>
<organism evidence="1 2">
    <name type="scientific">Mongoliitalea lutea</name>
    <dbReference type="NCBI Taxonomy" id="849756"/>
    <lineage>
        <taxon>Bacteria</taxon>
        <taxon>Pseudomonadati</taxon>
        <taxon>Bacteroidota</taxon>
        <taxon>Cytophagia</taxon>
        <taxon>Cytophagales</taxon>
        <taxon>Cyclobacteriaceae</taxon>
        <taxon>Mongoliitalea</taxon>
    </lineage>
</organism>
<dbReference type="Proteomes" id="UP000642809">
    <property type="component" value="Unassembled WGS sequence"/>
</dbReference>
<evidence type="ECO:0000313" key="1">
    <source>
        <dbReference type="EMBL" id="GHB44425.1"/>
    </source>
</evidence>
<dbReference type="AlphaFoldDB" id="A0A8J3G6H6"/>
<keyword evidence="2" id="KW-1185">Reference proteome</keyword>
<gene>
    <name evidence="1" type="ORF">GCM10008106_26870</name>
</gene>
<dbReference type="RefSeq" id="WP_189583547.1">
    <property type="nucleotide sequence ID" value="NZ_BMYF01000017.1"/>
</dbReference>